<evidence type="ECO:0000256" key="1">
    <source>
        <dbReference type="SAM" id="MobiDB-lite"/>
    </source>
</evidence>
<dbReference type="InterPro" id="IPR036678">
    <property type="entry name" value="MutS_con_dom_sf"/>
</dbReference>
<dbReference type="GO" id="GO:0030983">
    <property type="term" value="F:mismatched DNA binding"/>
    <property type="evidence" value="ECO:0007669"/>
    <property type="project" value="InterPro"/>
</dbReference>
<gene>
    <name evidence="3" type="ORF">NDU88_002695</name>
</gene>
<dbReference type="GO" id="GO:0005524">
    <property type="term" value="F:ATP binding"/>
    <property type="evidence" value="ECO:0007669"/>
    <property type="project" value="InterPro"/>
</dbReference>
<keyword evidence="4" id="KW-1185">Reference proteome</keyword>
<evidence type="ECO:0000313" key="4">
    <source>
        <dbReference type="Proteomes" id="UP001066276"/>
    </source>
</evidence>
<sequence length="237" mass="25121">MELTGDSYCGDESSFAENPSILNVTSGVCPVSQRCPNSTRIGKTPFYNDVHQESAGGGIRTPVTGYSDSYFGDKSSFAENPSTLNVTSGTSSVSLRCPNSARLGKTPISTGNHRGKSGGPIRTPVTGYSVTSSSAVSARSVASVIVSVVEGRGLARGEIGMASIDLKNPEVVLSQFADNTTYAKVITKLKILAPLEIIMSNTACDKGNATKLFELIAENFKEPPRSQDPFSIRRRDD</sequence>
<dbReference type="EMBL" id="JANPWB010000007">
    <property type="protein sequence ID" value="KAJ1170824.1"/>
    <property type="molecule type" value="Genomic_DNA"/>
</dbReference>
<dbReference type="Gene3D" id="3.30.420.110">
    <property type="entry name" value="MutS, connector domain"/>
    <property type="match status" value="1"/>
</dbReference>
<feature type="region of interest" description="Disordered" evidence="1">
    <location>
        <begin position="102"/>
        <end position="124"/>
    </location>
</feature>
<evidence type="ECO:0000313" key="3">
    <source>
        <dbReference type="EMBL" id="KAJ1170824.1"/>
    </source>
</evidence>
<proteinExistence type="predicted"/>
<accession>A0AAV7T2T8</accession>
<dbReference type="Proteomes" id="UP001066276">
    <property type="component" value="Chromosome 4_1"/>
</dbReference>
<dbReference type="InterPro" id="IPR007860">
    <property type="entry name" value="DNA_mmatch_repair_MutS_con_dom"/>
</dbReference>
<dbReference type="Pfam" id="PF05188">
    <property type="entry name" value="MutS_II"/>
    <property type="match status" value="1"/>
</dbReference>
<reference evidence="3" key="1">
    <citation type="journal article" date="2022" name="bioRxiv">
        <title>Sequencing and chromosome-scale assembly of the giantPleurodeles waltlgenome.</title>
        <authorList>
            <person name="Brown T."/>
            <person name="Elewa A."/>
            <person name="Iarovenko S."/>
            <person name="Subramanian E."/>
            <person name="Araus A.J."/>
            <person name="Petzold A."/>
            <person name="Susuki M."/>
            <person name="Suzuki K.-i.T."/>
            <person name="Hayashi T."/>
            <person name="Toyoda A."/>
            <person name="Oliveira C."/>
            <person name="Osipova E."/>
            <person name="Leigh N.D."/>
            <person name="Simon A."/>
            <person name="Yun M.H."/>
        </authorList>
    </citation>
    <scope>NUCLEOTIDE SEQUENCE</scope>
    <source>
        <strain evidence="3">20211129_DDA</strain>
        <tissue evidence="3">Liver</tissue>
    </source>
</reference>
<protein>
    <recommendedName>
        <fullName evidence="2">DNA mismatch repair protein MutS connector domain-containing protein</fullName>
    </recommendedName>
</protein>
<evidence type="ECO:0000259" key="2">
    <source>
        <dbReference type="Pfam" id="PF05188"/>
    </source>
</evidence>
<dbReference type="AlphaFoldDB" id="A0AAV7T2T8"/>
<feature type="domain" description="DNA mismatch repair protein MutS connector" evidence="2">
    <location>
        <begin position="144"/>
        <end position="214"/>
    </location>
</feature>
<comment type="caution">
    <text evidence="3">The sequence shown here is derived from an EMBL/GenBank/DDBJ whole genome shotgun (WGS) entry which is preliminary data.</text>
</comment>
<name>A0AAV7T2T8_PLEWA</name>
<dbReference type="GO" id="GO:0006298">
    <property type="term" value="P:mismatch repair"/>
    <property type="evidence" value="ECO:0007669"/>
    <property type="project" value="InterPro"/>
</dbReference>
<organism evidence="3 4">
    <name type="scientific">Pleurodeles waltl</name>
    <name type="common">Iberian ribbed newt</name>
    <dbReference type="NCBI Taxonomy" id="8319"/>
    <lineage>
        <taxon>Eukaryota</taxon>
        <taxon>Metazoa</taxon>
        <taxon>Chordata</taxon>
        <taxon>Craniata</taxon>
        <taxon>Vertebrata</taxon>
        <taxon>Euteleostomi</taxon>
        <taxon>Amphibia</taxon>
        <taxon>Batrachia</taxon>
        <taxon>Caudata</taxon>
        <taxon>Salamandroidea</taxon>
        <taxon>Salamandridae</taxon>
        <taxon>Pleurodelinae</taxon>
        <taxon>Pleurodeles</taxon>
    </lineage>
</organism>